<keyword evidence="1" id="KW-0378">Hydrolase</keyword>
<evidence type="ECO:0000256" key="1">
    <source>
        <dbReference type="ARBA" id="ARBA00022801"/>
    </source>
</evidence>
<dbReference type="SUPFAM" id="SSF53187">
    <property type="entry name" value="Zn-dependent exopeptidases"/>
    <property type="match status" value="1"/>
</dbReference>
<dbReference type="CDD" id="cd02696">
    <property type="entry name" value="MurNAc-LAA"/>
    <property type="match status" value="1"/>
</dbReference>
<proteinExistence type="predicted"/>
<protein>
    <submittedName>
        <fullName evidence="3">N-acetylmuramoyl-L-alanine amidase</fullName>
    </submittedName>
</protein>
<evidence type="ECO:0000313" key="3">
    <source>
        <dbReference type="EMBL" id="MBC8539528.1"/>
    </source>
</evidence>
<gene>
    <name evidence="3" type="ORF">H8698_00875</name>
</gene>
<dbReference type="InterPro" id="IPR002508">
    <property type="entry name" value="MurNAc-LAA_cat"/>
</dbReference>
<reference evidence="3" key="1">
    <citation type="submission" date="2020-08" db="EMBL/GenBank/DDBJ databases">
        <title>Genome public.</title>
        <authorList>
            <person name="Liu C."/>
            <person name="Sun Q."/>
        </authorList>
    </citation>
    <scope>NUCLEOTIDE SEQUENCE</scope>
    <source>
        <strain evidence="3">H8</strain>
    </source>
</reference>
<feature type="domain" description="MurNAc-LAA" evidence="2">
    <location>
        <begin position="59"/>
        <end position="172"/>
    </location>
</feature>
<dbReference type="PANTHER" id="PTHR30404:SF0">
    <property type="entry name" value="N-ACETYLMURAMOYL-L-ALANINE AMIDASE AMIC"/>
    <property type="match status" value="1"/>
</dbReference>
<evidence type="ECO:0000313" key="4">
    <source>
        <dbReference type="Proteomes" id="UP000611762"/>
    </source>
</evidence>
<dbReference type="PANTHER" id="PTHR30404">
    <property type="entry name" value="N-ACETYLMURAMOYL-L-ALANINE AMIDASE"/>
    <property type="match status" value="1"/>
</dbReference>
<name>A0A926DIK7_9FIRM</name>
<dbReference type="SMART" id="SM00646">
    <property type="entry name" value="Ami_3"/>
    <property type="match status" value="1"/>
</dbReference>
<keyword evidence="4" id="KW-1185">Reference proteome</keyword>
<dbReference type="GO" id="GO:0030288">
    <property type="term" value="C:outer membrane-bounded periplasmic space"/>
    <property type="evidence" value="ECO:0007669"/>
    <property type="project" value="TreeGrafter"/>
</dbReference>
<dbReference type="InterPro" id="IPR050695">
    <property type="entry name" value="N-acetylmuramoyl_amidase_3"/>
</dbReference>
<accession>A0A926DIK7</accession>
<dbReference type="Proteomes" id="UP000611762">
    <property type="component" value="Unassembled WGS sequence"/>
</dbReference>
<dbReference type="GO" id="GO:0008745">
    <property type="term" value="F:N-acetylmuramoyl-L-alanine amidase activity"/>
    <property type="evidence" value="ECO:0007669"/>
    <property type="project" value="InterPro"/>
</dbReference>
<comment type="caution">
    <text evidence="3">The sequence shown here is derived from an EMBL/GenBank/DDBJ whole genome shotgun (WGS) entry which is preliminary data.</text>
</comment>
<dbReference type="Gene3D" id="3.40.630.40">
    <property type="entry name" value="Zn-dependent exopeptidases"/>
    <property type="match status" value="1"/>
</dbReference>
<evidence type="ECO:0000259" key="2">
    <source>
        <dbReference type="SMART" id="SM00646"/>
    </source>
</evidence>
<dbReference type="GO" id="GO:0009253">
    <property type="term" value="P:peptidoglycan catabolic process"/>
    <property type="evidence" value="ECO:0007669"/>
    <property type="project" value="InterPro"/>
</dbReference>
<sequence length="178" mass="19684">MGSAGVLEKDLNLAIAQKLQQFLEQGGTNVIVTRSDDNGIYDVSGNIRSKKNSDLKNREKLMKESSADAFVSVHMNKFPDGQYSGPQVFFSGNNEKSEGLAKQVQSALIEALAPPSSREVKKADGSIYLLKQAKLPAILVECGFLSNEEEQKKLLDDSYQKQVAWAIYCGILKYFNEE</sequence>
<organism evidence="3 4">
    <name type="scientific">Congzhengia minquanensis</name>
    <dbReference type="NCBI Taxonomy" id="2763657"/>
    <lineage>
        <taxon>Bacteria</taxon>
        <taxon>Bacillati</taxon>
        <taxon>Bacillota</taxon>
        <taxon>Clostridia</taxon>
        <taxon>Eubacteriales</taxon>
        <taxon>Oscillospiraceae</taxon>
        <taxon>Congzhengia</taxon>
    </lineage>
</organism>
<dbReference type="Pfam" id="PF01520">
    <property type="entry name" value="Amidase_3"/>
    <property type="match status" value="1"/>
</dbReference>
<dbReference type="EMBL" id="JACRSU010000001">
    <property type="protein sequence ID" value="MBC8539528.1"/>
    <property type="molecule type" value="Genomic_DNA"/>
</dbReference>
<dbReference type="AlphaFoldDB" id="A0A926DIK7"/>